<keyword evidence="2" id="KW-1185">Reference proteome</keyword>
<dbReference type="InterPro" id="IPR025293">
    <property type="entry name" value="YfiR/HmsC-like"/>
</dbReference>
<dbReference type="EMBL" id="JAUKPO010000038">
    <property type="protein sequence ID" value="MDO1450902.1"/>
    <property type="molecule type" value="Genomic_DNA"/>
</dbReference>
<organism evidence="1 2">
    <name type="scientific">Rhodocytophaga aerolata</name>
    <dbReference type="NCBI Taxonomy" id="455078"/>
    <lineage>
        <taxon>Bacteria</taxon>
        <taxon>Pseudomonadati</taxon>
        <taxon>Bacteroidota</taxon>
        <taxon>Cytophagia</taxon>
        <taxon>Cytophagales</taxon>
        <taxon>Rhodocytophagaceae</taxon>
        <taxon>Rhodocytophaga</taxon>
    </lineage>
</organism>
<accession>A0ABT8RFL6</accession>
<sequence>MTSFLTYTSLSRKLLFILLSSIIITLVMRPSCHAQEVNEKIVPVFIYNFTKYIEWPVNTGSEFIIGVVGNTSTEHFDKMSTANQMKGRKIIIKKIHDASEIDNCQVVYIPTSEAGKLKQYVEACKNKSILLVSCKAGLIRKGIDINLFVDEEDKGKTKFEINKGKIESQGMKISKDLLSLAYTILD</sequence>
<comment type="caution">
    <text evidence="1">The sequence shown here is derived from an EMBL/GenBank/DDBJ whole genome shotgun (WGS) entry which is preliminary data.</text>
</comment>
<dbReference type="RefSeq" id="WP_302041701.1">
    <property type="nucleotide sequence ID" value="NZ_JAUKPO010000038.1"/>
</dbReference>
<dbReference type="Proteomes" id="UP001168528">
    <property type="component" value="Unassembled WGS sequence"/>
</dbReference>
<evidence type="ECO:0000313" key="1">
    <source>
        <dbReference type="EMBL" id="MDO1450902.1"/>
    </source>
</evidence>
<gene>
    <name evidence="1" type="ORF">Q0590_31800</name>
</gene>
<name>A0ABT8RFL6_9BACT</name>
<evidence type="ECO:0000313" key="2">
    <source>
        <dbReference type="Proteomes" id="UP001168528"/>
    </source>
</evidence>
<reference evidence="1" key="1">
    <citation type="submission" date="2023-07" db="EMBL/GenBank/DDBJ databases">
        <title>The genome sequence of Rhodocytophaga aerolata KACC 12507.</title>
        <authorList>
            <person name="Zhang X."/>
        </authorList>
    </citation>
    <scope>NUCLEOTIDE SEQUENCE</scope>
    <source>
        <strain evidence="1">KACC 12507</strain>
    </source>
</reference>
<protein>
    <submittedName>
        <fullName evidence="1">YfiR family protein</fullName>
    </submittedName>
</protein>
<proteinExistence type="predicted"/>
<dbReference type="Pfam" id="PF13689">
    <property type="entry name" value="DUF4154"/>
    <property type="match status" value="1"/>
</dbReference>